<evidence type="ECO:0000259" key="2">
    <source>
        <dbReference type="Pfam" id="PF22653"/>
    </source>
</evidence>
<evidence type="ECO:0000313" key="3">
    <source>
        <dbReference type="EMBL" id="MDP9766167.1"/>
    </source>
</evidence>
<dbReference type="Pfam" id="PF22653">
    <property type="entry name" value="DUF7007"/>
    <property type="match status" value="1"/>
</dbReference>
<proteinExistence type="predicted"/>
<name>A0ABT9MHV8_9DEIO</name>
<reference evidence="3 4" key="1">
    <citation type="submission" date="2023-07" db="EMBL/GenBank/DDBJ databases">
        <title>Genomic Encyclopedia of Type Strains, Phase IV (KMG-IV): sequencing the most valuable type-strain genomes for metagenomic binning, comparative biology and taxonomic classification.</title>
        <authorList>
            <person name="Goeker M."/>
        </authorList>
    </citation>
    <scope>NUCLEOTIDE SEQUENCE [LARGE SCALE GENOMIC DNA]</scope>
    <source>
        <strain evidence="3 4">NIO-1023</strain>
    </source>
</reference>
<dbReference type="RefSeq" id="WP_307469092.1">
    <property type="nucleotide sequence ID" value="NZ_JAURUR010000020.1"/>
</dbReference>
<protein>
    <recommendedName>
        <fullName evidence="2">DUF7007 domain-containing protein</fullName>
    </recommendedName>
</protein>
<keyword evidence="4" id="KW-1185">Reference proteome</keyword>
<evidence type="ECO:0000256" key="1">
    <source>
        <dbReference type="SAM" id="MobiDB-lite"/>
    </source>
</evidence>
<comment type="caution">
    <text evidence="3">The sequence shown here is derived from an EMBL/GenBank/DDBJ whole genome shotgun (WGS) entry which is preliminary data.</text>
</comment>
<organism evidence="3 4">
    <name type="scientific">Deinococcus enclensis</name>
    <dbReference type="NCBI Taxonomy" id="1049582"/>
    <lineage>
        <taxon>Bacteria</taxon>
        <taxon>Thermotogati</taxon>
        <taxon>Deinococcota</taxon>
        <taxon>Deinococci</taxon>
        <taxon>Deinococcales</taxon>
        <taxon>Deinococcaceae</taxon>
        <taxon>Deinococcus</taxon>
    </lineage>
</organism>
<dbReference type="InterPro" id="IPR054276">
    <property type="entry name" value="DUF7007"/>
</dbReference>
<accession>A0ABT9MHV8</accession>
<feature type="domain" description="DUF7007" evidence="2">
    <location>
        <begin position="102"/>
        <end position="188"/>
    </location>
</feature>
<sequence>MTDPPRTFTHTAHLLRVLGDTLHAAATVLEAGDERRASALLRAVHEAVKAGEPARNWETLVQLLEPHAARLQEPARPDSEAPEAQGSQDQQGGGQAPHLEFSPWGRVLKRYRVMPGVTYVTTERHGGYHLTPEINSRIPAEVRQVDGFYEQDVQGALCAYFVPFDSADRADVLVMIETRYPEIYARIVRGDL</sequence>
<dbReference type="EMBL" id="JAURUR010000020">
    <property type="protein sequence ID" value="MDP9766167.1"/>
    <property type="molecule type" value="Genomic_DNA"/>
</dbReference>
<feature type="region of interest" description="Disordered" evidence="1">
    <location>
        <begin position="71"/>
        <end position="100"/>
    </location>
</feature>
<gene>
    <name evidence="3" type="ORF">QO006_003631</name>
</gene>
<dbReference type="Proteomes" id="UP001232163">
    <property type="component" value="Unassembled WGS sequence"/>
</dbReference>
<evidence type="ECO:0000313" key="4">
    <source>
        <dbReference type="Proteomes" id="UP001232163"/>
    </source>
</evidence>